<proteinExistence type="predicted"/>
<feature type="domain" description="Antitoxin Xre/MbcA/ParS-like toxin-binding" evidence="1">
    <location>
        <begin position="83"/>
        <end position="136"/>
    </location>
</feature>
<dbReference type="InterPro" id="IPR046847">
    <property type="entry name" value="Xre-like_HTH"/>
</dbReference>
<evidence type="ECO:0000313" key="3">
    <source>
        <dbReference type="EMBL" id="PZX09926.1"/>
    </source>
</evidence>
<reference evidence="3 4" key="1">
    <citation type="submission" date="2018-06" db="EMBL/GenBank/DDBJ databases">
        <title>Genomic Encyclopedia of Archaeal and Bacterial Type Strains, Phase II (KMG-II): from individual species to whole genera.</title>
        <authorList>
            <person name="Goeker M."/>
        </authorList>
    </citation>
    <scope>NUCLEOTIDE SEQUENCE [LARGE SCALE GENOMIC DNA]</scope>
    <source>
        <strain evidence="3 4">DSM 22009</strain>
    </source>
</reference>
<dbReference type="Proteomes" id="UP000248916">
    <property type="component" value="Unassembled WGS sequence"/>
</dbReference>
<dbReference type="Pfam" id="PF20432">
    <property type="entry name" value="Xre-like-HTH"/>
    <property type="match status" value="1"/>
</dbReference>
<organism evidence="3 4">
    <name type="scientific">Palleronia aestuarii</name>
    <dbReference type="NCBI Taxonomy" id="568105"/>
    <lineage>
        <taxon>Bacteria</taxon>
        <taxon>Pseudomonadati</taxon>
        <taxon>Pseudomonadota</taxon>
        <taxon>Alphaproteobacteria</taxon>
        <taxon>Rhodobacterales</taxon>
        <taxon>Roseobacteraceae</taxon>
        <taxon>Palleronia</taxon>
    </lineage>
</organism>
<dbReference type="AlphaFoldDB" id="A0A2W7NAB7"/>
<sequence>MLLELKSTPAMPDRPDLTEDEALASARAVTTLLGRWGLTDEEARQVLGGLAPRTWSRWKAGKIGRIDRDLATRLSLLLGIHKALRIMFVRDTERAHAWIRRANTVFGGQSALDVMMGGQMMDLYGVRRYLDAERGGW</sequence>
<comment type="caution">
    <text evidence="3">The sequence shown here is derived from an EMBL/GenBank/DDBJ whole genome shotgun (WGS) entry which is preliminary data.</text>
</comment>
<dbReference type="GO" id="GO:0003677">
    <property type="term" value="F:DNA binding"/>
    <property type="evidence" value="ECO:0007669"/>
    <property type="project" value="InterPro"/>
</dbReference>
<dbReference type="Pfam" id="PF09722">
    <property type="entry name" value="Xre_MbcA_ParS_C"/>
    <property type="match status" value="1"/>
</dbReference>
<protein>
    <submittedName>
        <fullName evidence="3">Uncharacterized protein DUF2384</fullName>
    </submittedName>
</protein>
<dbReference type="EMBL" id="QKZL01000060">
    <property type="protein sequence ID" value="PZX09926.1"/>
    <property type="molecule type" value="Genomic_DNA"/>
</dbReference>
<accession>A0A2W7NAB7</accession>
<evidence type="ECO:0000313" key="4">
    <source>
        <dbReference type="Proteomes" id="UP000248916"/>
    </source>
</evidence>
<feature type="domain" description="Antitoxin Xre-like helix-turn-helix" evidence="2">
    <location>
        <begin position="19"/>
        <end position="79"/>
    </location>
</feature>
<dbReference type="InterPro" id="IPR024467">
    <property type="entry name" value="Xre/MbcA/ParS-like_toxin-bd"/>
</dbReference>
<gene>
    <name evidence="3" type="ORF">LX81_04359</name>
</gene>
<dbReference type="OrthoDB" id="117888at2"/>
<name>A0A2W7NAB7_9RHOB</name>
<evidence type="ECO:0000259" key="2">
    <source>
        <dbReference type="Pfam" id="PF20432"/>
    </source>
</evidence>
<keyword evidence="4" id="KW-1185">Reference proteome</keyword>
<evidence type="ECO:0000259" key="1">
    <source>
        <dbReference type="Pfam" id="PF09722"/>
    </source>
</evidence>